<feature type="compositionally biased region" description="Basic and acidic residues" evidence="1">
    <location>
        <begin position="44"/>
        <end position="82"/>
    </location>
</feature>
<accession>A0ABX8B5P1</accession>
<evidence type="ECO:0000313" key="3">
    <source>
        <dbReference type="Proteomes" id="UP000676506"/>
    </source>
</evidence>
<sequence length="93" mass="10614">MRGTVWLLVLAGWLSGVSPMPALLLAKGDTDAAATDRIAYAIQNKDEKKDKPSDDKKKEPRFIDKKPKEDERKDDKKKDKPQSNDWQQNFSAR</sequence>
<evidence type="ECO:0000256" key="1">
    <source>
        <dbReference type="SAM" id="MobiDB-lite"/>
    </source>
</evidence>
<feature type="region of interest" description="Disordered" evidence="1">
    <location>
        <begin position="43"/>
        <end position="93"/>
    </location>
</feature>
<name>A0ABX8B5P1_9BACT</name>
<evidence type="ECO:0000313" key="2">
    <source>
        <dbReference type="EMBL" id="QUW02289.1"/>
    </source>
</evidence>
<proteinExistence type="predicted"/>
<gene>
    <name evidence="2" type="ORF">J8C06_07940</name>
</gene>
<dbReference type="Proteomes" id="UP000676506">
    <property type="component" value="Chromosome 1"/>
</dbReference>
<reference evidence="2 3" key="1">
    <citation type="submission" date="2021-03" db="EMBL/GenBank/DDBJ databases">
        <title>Genomic and phenotypic characterization of Chloracidobacterium isolates provides evidence for multiple species.</title>
        <authorList>
            <person name="Saini M.K."/>
            <person name="Costas A.M.G."/>
            <person name="Tank M."/>
            <person name="Bryant D.A."/>
        </authorList>
    </citation>
    <scope>NUCLEOTIDE SEQUENCE [LARGE SCALE GENOMIC DNA]</scope>
    <source>
        <strain evidence="2 3">BV2-C</strain>
    </source>
</reference>
<dbReference type="EMBL" id="CP072648">
    <property type="protein sequence ID" value="QUW02289.1"/>
    <property type="molecule type" value="Genomic_DNA"/>
</dbReference>
<organism evidence="2 3">
    <name type="scientific">Chloracidobacterium validum</name>
    <dbReference type="NCBI Taxonomy" id="2821543"/>
    <lineage>
        <taxon>Bacteria</taxon>
        <taxon>Pseudomonadati</taxon>
        <taxon>Acidobacteriota</taxon>
        <taxon>Terriglobia</taxon>
        <taxon>Terriglobales</taxon>
        <taxon>Acidobacteriaceae</taxon>
        <taxon>Chloracidobacterium</taxon>
    </lineage>
</organism>
<feature type="compositionally biased region" description="Polar residues" evidence="1">
    <location>
        <begin position="83"/>
        <end position="93"/>
    </location>
</feature>
<keyword evidence="3" id="KW-1185">Reference proteome</keyword>
<dbReference type="RefSeq" id="WP_211428179.1">
    <property type="nucleotide sequence ID" value="NZ_CP072648.1"/>
</dbReference>
<protein>
    <submittedName>
        <fullName evidence="2">Uncharacterized protein</fullName>
    </submittedName>
</protein>